<evidence type="ECO:0000313" key="1">
    <source>
        <dbReference type="EMBL" id="KAJ2880918.1"/>
    </source>
</evidence>
<dbReference type="EMBL" id="JANBVB010003024">
    <property type="protein sequence ID" value="KAJ2880918.1"/>
    <property type="molecule type" value="Genomic_DNA"/>
</dbReference>
<proteinExistence type="predicted"/>
<keyword evidence="2" id="KW-1185">Reference proteome</keyword>
<protein>
    <submittedName>
        <fullName evidence="1">Uncharacterized protein</fullName>
    </submittedName>
</protein>
<comment type="caution">
    <text evidence="1">The sequence shown here is derived from an EMBL/GenBank/DDBJ whole genome shotgun (WGS) entry which is preliminary data.</text>
</comment>
<dbReference type="Proteomes" id="UP001139981">
    <property type="component" value="Unassembled WGS sequence"/>
</dbReference>
<gene>
    <name evidence="1" type="ORF">IWW38_005873</name>
</gene>
<sequence>MTVLPTKSDSNILSDRQQARLGEIEQEFAVSDDQLQAIVKRIHAELFQGLDKTHGGSLLAMSPSFVHQNTTTPSGTALGMGIEASGRRIRITRADFYPTTAAPPRALTQVFVTPPAVLKNNSVAFFEHTAYCLREFIQAQGDLDHKEESFYLPLGISIGLPIGTSGEEVKVDEGFSEQPKEDSLDLLCGKNVARKLCDTFLRARLPVRVASVTNSAVSIL</sequence>
<name>A0ACC1LTY3_9FUNG</name>
<reference evidence="1" key="1">
    <citation type="submission" date="2022-07" db="EMBL/GenBank/DDBJ databases">
        <title>Phylogenomic reconstructions and comparative analyses of Kickxellomycotina fungi.</title>
        <authorList>
            <person name="Reynolds N.K."/>
            <person name="Stajich J.E."/>
            <person name="Barry K."/>
            <person name="Grigoriev I.V."/>
            <person name="Crous P."/>
            <person name="Smith M.E."/>
        </authorList>
    </citation>
    <scope>NUCLEOTIDE SEQUENCE</scope>
    <source>
        <strain evidence="1">CBS 190363</strain>
    </source>
</reference>
<organism evidence="1 2">
    <name type="scientific">Coemansia aciculifera</name>
    <dbReference type="NCBI Taxonomy" id="417176"/>
    <lineage>
        <taxon>Eukaryota</taxon>
        <taxon>Fungi</taxon>
        <taxon>Fungi incertae sedis</taxon>
        <taxon>Zoopagomycota</taxon>
        <taxon>Kickxellomycotina</taxon>
        <taxon>Kickxellomycetes</taxon>
        <taxon>Kickxellales</taxon>
        <taxon>Kickxellaceae</taxon>
        <taxon>Coemansia</taxon>
    </lineage>
</organism>
<evidence type="ECO:0000313" key="2">
    <source>
        <dbReference type="Proteomes" id="UP001139981"/>
    </source>
</evidence>
<accession>A0ACC1LTY3</accession>
<feature type="non-terminal residue" evidence="1">
    <location>
        <position position="220"/>
    </location>
</feature>